<evidence type="ECO:0000313" key="4">
    <source>
        <dbReference type="EMBL" id="KIC94077.1"/>
    </source>
</evidence>
<protein>
    <submittedName>
        <fullName evidence="4">Isomerase</fullName>
    </submittedName>
</protein>
<dbReference type="OrthoDB" id="9788221at2"/>
<dbReference type="PANTHER" id="PTHR13774">
    <property type="entry name" value="PHENAZINE BIOSYNTHESIS PROTEIN"/>
    <property type="match status" value="1"/>
</dbReference>
<dbReference type="STRING" id="1349421.OI18_13825"/>
<comment type="caution">
    <text evidence="4">The sequence shown here is derived from an EMBL/GenBank/DDBJ whole genome shotgun (WGS) entry which is preliminary data.</text>
</comment>
<dbReference type="GO" id="GO:0016853">
    <property type="term" value="F:isomerase activity"/>
    <property type="evidence" value="ECO:0007669"/>
    <property type="project" value="UniProtKB-KW"/>
</dbReference>
<dbReference type="RefSeq" id="WP_039140645.1">
    <property type="nucleotide sequence ID" value="NZ_JSVC01000015.1"/>
</dbReference>
<dbReference type="InterPro" id="IPR003719">
    <property type="entry name" value="Phenazine_PhzF-like"/>
</dbReference>
<name>A0A0C1L267_9BACT</name>
<accession>A0A0C1L267</accession>
<evidence type="ECO:0000313" key="5">
    <source>
        <dbReference type="Proteomes" id="UP000031408"/>
    </source>
</evidence>
<evidence type="ECO:0000256" key="2">
    <source>
        <dbReference type="ARBA" id="ARBA00023235"/>
    </source>
</evidence>
<feature type="active site" evidence="3">
    <location>
        <position position="47"/>
    </location>
</feature>
<dbReference type="PIRSF" id="PIRSF016184">
    <property type="entry name" value="PhzC_PhzF"/>
    <property type="match status" value="1"/>
</dbReference>
<dbReference type="PANTHER" id="PTHR13774:SF17">
    <property type="entry name" value="PHENAZINE BIOSYNTHESIS-LIKE DOMAIN-CONTAINING PROTEIN"/>
    <property type="match status" value="1"/>
</dbReference>
<dbReference type="EMBL" id="JSVC01000015">
    <property type="protein sequence ID" value="KIC94077.1"/>
    <property type="molecule type" value="Genomic_DNA"/>
</dbReference>
<organism evidence="4 5">
    <name type="scientific">Flavihumibacter solisilvae</name>
    <dbReference type="NCBI Taxonomy" id="1349421"/>
    <lineage>
        <taxon>Bacteria</taxon>
        <taxon>Pseudomonadati</taxon>
        <taxon>Bacteroidota</taxon>
        <taxon>Chitinophagia</taxon>
        <taxon>Chitinophagales</taxon>
        <taxon>Chitinophagaceae</taxon>
        <taxon>Flavihumibacter</taxon>
    </lineage>
</organism>
<evidence type="ECO:0000256" key="1">
    <source>
        <dbReference type="ARBA" id="ARBA00008270"/>
    </source>
</evidence>
<dbReference type="NCBIfam" id="TIGR00654">
    <property type="entry name" value="PhzF_family"/>
    <property type="match status" value="1"/>
</dbReference>
<dbReference type="Gene3D" id="3.10.310.10">
    <property type="entry name" value="Diaminopimelate Epimerase, Chain A, domain 1"/>
    <property type="match status" value="2"/>
</dbReference>
<dbReference type="Proteomes" id="UP000031408">
    <property type="component" value="Unassembled WGS sequence"/>
</dbReference>
<gene>
    <name evidence="4" type="ORF">OI18_13825</name>
</gene>
<keyword evidence="2 4" id="KW-0413">Isomerase</keyword>
<dbReference type="SUPFAM" id="SSF54506">
    <property type="entry name" value="Diaminopimelate epimerase-like"/>
    <property type="match status" value="1"/>
</dbReference>
<proteinExistence type="inferred from homology"/>
<dbReference type="AlphaFoldDB" id="A0A0C1L267"/>
<comment type="similarity">
    <text evidence="1">Belongs to the PhzF family.</text>
</comment>
<dbReference type="Pfam" id="PF02567">
    <property type="entry name" value="PhzC-PhzF"/>
    <property type="match status" value="1"/>
</dbReference>
<reference evidence="4 5" key="1">
    <citation type="submission" date="2014-11" db="EMBL/GenBank/DDBJ databases">
        <title>Genome sequence of Flavihumibacter solisilvae 3-3.</title>
        <authorList>
            <person name="Zhou G."/>
            <person name="Li M."/>
            <person name="Wang G."/>
        </authorList>
    </citation>
    <scope>NUCLEOTIDE SEQUENCE [LARGE SCALE GENOMIC DNA]</scope>
    <source>
        <strain evidence="4 5">3-3</strain>
    </source>
</reference>
<keyword evidence="5" id="KW-1185">Reference proteome</keyword>
<evidence type="ECO:0000256" key="3">
    <source>
        <dbReference type="PIRSR" id="PIRSR016184-1"/>
    </source>
</evidence>
<sequence>MAKQKIYQVDAFTDKTFSGNPAAVCPFDQWPADELLQNIALENNLAETAFYVKKGDQYEIRWFTPAVEVDLCGHATLASAFVLFNQEGHNSDEILFHSPRSGELKVTRQGNLLTLNFPTDVYTRVELSHNLLNGFNLKPVLALKGKTDYVLVFDKEDQVRNIQPHLDIIAQLDARGVIVTAKGDEVDFVSRFFAPQSGINEDPVTGSAHTTLTPYWAKNLGKNELTAIQLSPRKGYLQCRYLGDRVEISGQGKLYLTGEIHLD</sequence>
<dbReference type="GO" id="GO:0005737">
    <property type="term" value="C:cytoplasm"/>
    <property type="evidence" value="ECO:0007669"/>
    <property type="project" value="TreeGrafter"/>
</dbReference>